<evidence type="ECO:0000256" key="1">
    <source>
        <dbReference type="SAM" id="MobiDB-lite"/>
    </source>
</evidence>
<reference evidence="2" key="1">
    <citation type="submission" date="2021-05" db="EMBL/GenBank/DDBJ databases">
        <authorList>
            <person name="Alioto T."/>
            <person name="Alioto T."/>
            <person name="Gomez Garrido J."/>
        </authorList>
    </citation>
    <scope>NUCLEOTIDE SEQUENCE</scope>
</reference>
<dbReference type="AlphaFoldDB" id="A0A8D8GTY3"/>
<sequence length="101" mass="11443">MVLKKSDSKRHTVKHTKAKRKKNLVGGEESKTFLIYYLYISCKIPQVKIKLKVCASLCASELRARGGIGTSNKCYRDNTHTQKSLRRSVKQTLKSSVNKSN</sequence>
<dbReference type="EMBL" id="HBUE01179289">
    <property type="protein sequence ID" value="CAG6519358.1"/>
    <property type="molecule type" value="Transcribed_RNA"/>
</dbReference>
<accession>A0A8D8GTY3</accession>
<protein>
    <submittedName>
        <fullName evidence="2">(northern house mosquito) hypothetical protein</fullName>
    </submittedName>
</protein>
<feature type="compositionally biased region" description="Basic and acidic residues" evidence="1">
    <location>
        <begin position="1"/>
        <end position="10"/>
    </location>
</feature>
<name>A0A8D8GTY3_CULPI</name>
<evidence type="ECO:0000313" key="2">
    <source>
        <dbReference type="EMBL" id="CAG6519358.1"/>
    </source>
</evidence>
<feature type="compositionally biased region" description="Polar residues" evidence="1">
    <location>
        <begin position="90"/>
        <end position="101"/>
    </location>
</feature>
<proteinExistence type="predicted"/>
<feature type="compositionally biased region" description="Basic residues" evidence="1">
    <location>
        <begin position="11"/>
        <end position="22"/>
    </location>
</feature>
<feature type="region of interest" description="Disordered" evidence="1">
    <location>
        <begin position="1"/>
        <end position="22"/>
    </location>
</feature>
<feature type="region of interest" description="Disordered" evidence="1">
    <location>
        <begin position="67"/>
        <end position="101"/>
    </location>
</feature>
<organism evidence="2">
    <name type="scientific">Culex pipiens</name>
    <name type="common">House mosquito</name>
    <dbReference type="NCBI Taxonomy" id="7175"/>
    <lineage>
        <taxon>Eukaryota</taxon>
        <taxon>Metazoa</taxon>
        <taxon>Ecdysozoa</taxon>
        <taxon>Arthropoda</taxon>
        <taxon>Hexapoda</taxon>
        <taxon>Insecta</taxon>
        <taxon>Pterygota</taxon>
        <taxon>Neoptera</taxon>
        <taxon>Endopterygota</taxon>
        <taxon>Diptera</taxon>
        <taxon>Nematocera</taxon>
        <taxon>Culicoidea</taxon>
        <taxon>Culicidae</taxon>
        <taxon>Culicinae</taxon>
        <taxon>Culicini</taxon>
        <taxon>Culex</taxon>
        <taxon>Culex</taxon>
    </lineage>
</organism>
<dbReference type="EMBL" id="HBUE01284875">
    <property type="protein sequence ID" value="CAG6570909.1"/>
    <property type="molecule type" value="Transcribed_RNA"/>
</dbReference>